<keyword evidence="11" id="KW-0732">Signal</keyword>
<evidence type="ECO:0000256" key="7">
    <source>
        <dbReference type="ARBA" id="ARBA00023034"/>
    </source>
</evidence>
<dbReference type="AlphaFoldDB" id="A0A9R0ZHI0"/>
<dbReference type="InterPro" id="IPR029962">
    <property type="entry name" value="TBL"/>
</dbReference>
<feature type="chain" id="PRO_5040375456" description="Trichome birefringence-like N-terminal domain-containing protein" evidence="11">
    <location>
        <begin position="37"/>
        <end position="405"/>
    </location>
</feature>
<proteinExistence type="inferred from homology"/>
<dbReference type="GO" id="GO:0000139">
    <property type="term" value="C:Golgi membrane"/>
    <property type="evidence" value="ECO:0007669"/>
    <property type="project" value="UniProtKB-SubCell"/>
</dbReference>
<keyword evidence="3" id="KW-0808">Transferase</keyword>
<feature type="domain" description="Trichome birefringence-like C-terminal" evidence="12">
    <location>
        <begin position="244"/>
        <end position="400"/>
    </location>
</feature>
<keyword evidence="5" id="KW-0735">Signal-anchor</keyword>
<evidence type="ECO:0000256" key="3">
    <source>
        <dbReference type="ARBA" id="ARBA00022679"/>
    </source>
</evidence>
<keyword evidence="4" id="KW-0812">Transmembrane</keyword>
<accession>A0A9R0ZHI0</accession>
<keyword evidence="6" id="KW-1133">Transmembrane helix</keyword>
<name>A0A9R0ZHI0_TRITD</name>
<organism evidence="14 15">
    <name type="scientific">Triticum turgidum subsp. durum</name>
    <name type="common">Durum wheat</name>
    <name type="synonym">Triticum durum</name>
    <dbReference type="NCBI Taxonomy" id="4567"/>
    <lineage>
        <taxon>Eukaryota</taxon>
        <taxon>Viridiplantae</taxon>
        <taxon>Streptophyta</taxon>
        <taxon>Embryophyta</taxon>
        <taxon>Tracheophyta</taxon>
        <taxon>Spermatophyta</taxon>
        <taxon>Magnoliopsida</taxon>
        <taxon>Liliopsida</taxon>
        <taxon>Poales</taxon>
        <taxon>Poaceae</taxon>
        <taxon>BOP clade</taxon>
        <taxon>Pooideae</taxon>
        <taxon>Triticodae</taxon>
        <taxon>Triticeae</taxon>
        <taxon>Triticinae</taxon>
        <taxon>Triticum</taxon>
    </lineage>
</organism>
<evidence type="ECO:0000259" key="13">
    <source>
        <dbReference type="Pfam" id="PF14416"/>
    </source>
</evidence>
<feature type="domain" description="Trichome birefringence-like C-terminal" evidence="12">
    <location>
        <begin position="93"/>
        <end position="209"/>
    </location>
</feature>
<evidence type="ECO:0000256" key="9">
    <source>
        <dbReference type="ARBA" id="ARBA00023157"/>
    </source>
</evidence>
<keyword evidence="7" id="KW-0333">Golgi apparatus</keyword>
<dbReference type="Pfam" id="PF14416">
    <property type="entry name" value="PMR5N"/>
    <property type="match status" value="1"/>
</dbReference>
<evidence type="ECO:0000256" key="4">
    <source>
        <dbReference type="ARBA" id="ARBA00022692"/>
    </source>
</evidence>
<dbReference type="EMBL" id="LT934123">
    <property type="protein sequence ID" value="VAI77224.1"/>
    <property type="molecule type" value="Genomic_DNA"/>
</dbReference>
<evidence type="ECO:0000256" key="8">
    <source>
        <dbReference type="ARBA" id="ARBA00023136"/>
    </source>
</evidence>
<evidence type="ECO:0000256" key="11">
    <source>
        <dbReference type="SAM" id="SignalP"/>
    </source>
</evidence>
<comment type="subcellular location">
    <subcellularLocation>
        <location evidence="1">Golgi apparatus membrane</location>
        <topology evidence="1">Single-pass type II membrane protein</topology>
    </subcellularLocation>
</comment>
<sequence length="405" mass="44994">MGQEDLALPSLRARFRHGCALAAILVLAAAAAPSVADGSSCDLFQGRWVADASYPLYDAASCPFVPDVFDCRRNGRPDAAYLKFRWSPAACRLPRFDGLEFLETWRGKTVMFVGDSLSMNQWVSLACMLHAAAPDPARVSFSTGDPVSSVRFEDYDLSVVLYFSRFLVDVVQEDVGRVLKLDSMQGAGSWLGAHLLVFNTWHWWTYKGASQVYVPTTLPNVVLYTYTRTHTAKYTDTNSFLDRFMRRWDYMQEGNRTYNDMDRLAAFSKGLATWARWVDDNVDASLTRVIYQGVSPSHYTSKEQESDGAAPASGGCFQQTRPRQVATDGDERVSPEQVVVRGLIASMSTPVSLLDITSLSQLRIDAHPSVYGGPGRDGMDCTHWCIAGLPDAWNHILNAMLLQHA</sequence>
<dbReference type="PANTHER" id="PTHR32285">
    <property type="entry name" value="PROTEIN TRICHOME BIREFRINGENCE-LIKE 9-RELATED"/>
    <property type="match status" value="1"/>
</dbReference>
<evidence type="ECO:0000256" key="10">
    <source>
        <dbReference type="ARBA" id="ARBA00023180"/>
    </source>
</evidence>
<feature type="domain" description="Trichome birefringence-like N-terminal" evidence="13">
    <location>
        <begin position="40"/>
        <end position="91"/>
    </location>
</feature>
<evidence type="ECO:0000256" key="6">
    <source>
        <dbReference type="ARBA" id="ARBA00022989"/>
    </source>
</evidence>
<reference evidence="14 15" key="1">
    <citation type="submission" date="2017-09" db="EMBL/GenBank/DDBJ databases">
        <authorList>
            <consortium name="International Durum Wheat Genome Sequencing Consortium (IDWGSC)"/>
            <person name="Milanesi L."/>
        </authorList>
    </citation>
    <scope>NUCLEOTIDE SEQUENCE [LARGE SCALE GENOMIC DNA]</scope>
    <source>
        <strain evidence="15">cv. Svevo</strain>
    </source>
</reference>
<evidence type="ECO:0000256" key="5">
    <source>
        <dbReference type="ARBA" id="ARBA00022968"/>
    </source>
</evidence>
<keyword evidence="8" id="KW-0472">Membrane</keyword>
<keyword evidence="9" id="KW-1015">Disulfide bond</keyword>
<dbReference type="Gramene" id="TRITD7Av1G187450.1">
    <property type="protein sequence ID" value="TRITD7Av1G187450.1"/>
    <property type="gene ID" value="TRITD7Av1G187450"/>
</dbReference>
<evidence type="ECO:0000256" key="2">
    <source>
        <dbReference type="ARBA" id="ARBA00007727"/>
    </source>
</evidence>
<dbReference type="Pfam" id="PF13839">
    <property type="entry name" value="PC-Esterase"/>
    <property type="match status" value="2"/>
</dbReference>
<keyword evidence="10" id="KW-0325">Glycoprotein</keyword>
<dbReference type="InterPro" id="IPR025846">
    <property type="entry name" value="TBL_N"/>
</dbReference>
<protein>
    <recommendedName>
        <fullName evidence="16">Trichome birefringence-like N-terminal domain-containing protein</fullName>
    </recommendedName>
</protein>
<dbReference type="InterPro" id="IPR026057">
    <property type="entry name" value="TBL_C"/>
</dbReference>
<gene>
    <name evidence="14" type="ORF">TRITD_7Av1G187450</name>
</gene>
<comment type="similarity">
    <text evidence="2">Belongs to the PC-esterase family. TBL subfamily.</text>
</comment>
<dbReference type="OMA" id="WTYRGAS"/>
<evidence type="ECO:0000313" key="14">
    <source>
        <dbReference type="EMBL" id="VAI77224.1"/>
    </source>
</evidence>
<dbReference type="GO" id="GO:1990538">
    <property type="term" value="F:xylan O-acetyltransferase activity"/>
    <property type="evidence" value="ECO:0007669"/>
    <property type="project" value="UniProtKB-ARBA"/>
</dbReference>
<evidence type="ECO:0000259" key="12">
    <source>
        <dbReference type="Pfam" id="PF13839"/>
    </source>
</evidence>
<evidence type="ECO:0008006" key="16">
    <source>
        <dbReference type="Google" id="ProtNLM"/>
    </source>
</evidence>
<keyword evidence="15" id="KW-1185">Reference proteome</keyword>
<dbReference type="PANTHER" id="PTHR32285:SF44">
    <property type="entry name" value="OS06G0531400 PROTEIN"/>
    <property type="match status" value="1"/>
</dbReference>
<dbReference type="Proteomes" id="UP000324705">
    <property type="component" value="Chromosome 7A"/>
</dbReference>
<evidence type="ECO:0000256" key="1">
    <source>
        <dbReference type="ARBA" id="ARBA00004323"/>
    </source>
</evidence>
<evidence type="ECO:0000313" key="15">
    <source>
        <dbReference type="Proteomes" id="UP000324705"/>
    </source>
</evidence>
<feature type="signal peptide" evidence="11">
    <location>
        <begin position="1"/>
        <end position="36"/>
    </location>
</feature>